<keyword evidence="4 5" id="KW-0472">Membrane</keyword>
<evidence type="ECO:0000313" key="7">
    <source>
        <dbReference type="EMBL" id="MEK8048804.1"/>
    </source>
</evidence>
<evidence type="ECO:0000256" key="2">
    <source>
        <dbReference type="ARBA" id="ARBA00022692"/>
    </source>
</evidence>
<evidence type="ECO:0000313" key="8">
    <source>
        <dbReference type="Proteomes" id="UP001365405"/>
    </source>
</evidence>
<keyword evidence="8" id="KW-1185">Reference proteome</keyword>
<proteinExistence type="predicted"/>
<dbReference type="SUPFAM" id="SSF103481">
    <property type="entry name" value="Multidrug resistance efflux transporter EmrE"/>
    <property type="match status" value="2"/>
</dbReference>
<dbReference type="InterPro" id="IPR000620">
    <property type="entry name" value="EamA_dom"/>
</dbReference>
<evidence type="ECO:0000256" key="3">
    <source>
        <dbReference type="ARBA" id="ARBA00022989"/>
    </source>
</evidence>
<name>A0ABU9CA98_9BURK</name>
<evidence type="ECO:0000256" key="1">
    <source>
        <dbReference type="ARBA" id="ARBA00004141"/>
    </source>
</evidence>
<keyword evidence="2 5" id="KW-0812">Transmembrane</keyword>
<feature type="transmembrane region" description="Helical" evidence="5">
    <location>
        <begin position="143"/>
        <end position="166"/>
    </location>
</feature>
<feature type="transmembrane region" description="Helical" evidence="5">
    <location>
        <begin position="178"/>
        <end position="201"/>
    </location>
</feature>
<dbReference type="Proteomes" id="UP001365405">
    <property type="component" value="Unassembled WGS sequence"/>
</dbReference>
<reference evidence="7 8" key="1">
    <citation type="submission" date="2024-04" db="EMBL/GenBank/DDBJ databases">
        <title>Novel species of the genus Ideonella isolated from streams.</title>
        <authorList>
            <person name="Lu H."/>
        </authorList>
    </citation>
    <scope>NUCLEOTIDE SEQUENCE [LARGE SCALE GENOMIC DNA]</scope>
    <source>
        <strain evidence="7 8">DXS22W</strain>
    </source>
</reference>
<dbReference type="RefSeq" id="WP_341408478.1">
    <property type="nucleotide sequence ID" value="NZ_JBBUTH010000001.1"/>
</dbReference>
<evidence type="ECO:0000256" key="5">
    <source>
        <dbReference type="SAM" id="Phobius"/>
    </source>
</evidence>
<feature type="domain" description="EamA" evidence="6">
    <location>
        <begin position="3"/>
        <end position="136"/>
    </location>
</feature>
<feature type="transmembrane region" description="Helical" evidence="5">
    <location>
        <begin position="238"/>
        <end position="256"/>
    </location>
</feature>
<protein>
    <submittedName>
        <fullName evidence="7">DMT family transporter</fullName>
    </submittedName>
</protein>
<comment type="caution">
    <text evidence="7">The sequence shown here is derived from an EMBL/GenBank/DDBJ whole genome shotgun (WGS) entry which is preliminary data.</text>
</comment>
<feature type="transmembrane region" description="Helical" evidence="5">
    <location>
        <begin position="262"/>
        <end position="281"/>
    </location>
</feature>
<evidence type="ECO:0000259" key="6">
    <source>
        <dbReference type="Pfam" id="PF00892"/>
    </source>
</evidence>
<feature type="transmembrane region" description="Helical" evidence="5">
    <location>
        <begin position="118"/>
        <end position="137"/>
    </location>
</feature>
<dbReference type="InterPro" id="IPR037185">
    <property type="entry name" value="EmrE-like"/>
</dbReference>
<feature type="transmembrane region" description="Helical" evidence="5">
    <location>
        <begin position="65"/>
        <end position="87"/>
    </location>
</feature>
<feature type="transmembrane region" description="Helical" evidence="5">
    <location>
        <begin position="36"/>
        <end position="53"/>
    </location>
</feature>
<evidence type="ECO:0000256" key="4">
    <source>
        <dbReference type="ARBA" id="ARBA00023136"/>
    </source>
</evidence>
<accession>A0ABU9CA98</accession>
<dbReference type="PANTHER" id="PTHR22911:SF6">
    <property type="entry name" value="SOLUTE CARRIER FAMILY 35 MEMBER G1"/>
    <property type="match status" value="1"/>
</dbReference>
<gene>
    <name evidence="7" type="ORF">AACH10_00975</name>
</gene>
<keyword evidence="3 5" id="KW-1133">Transmembrane helix</keyword>
<feature type="transmembrane region" description="Helical" evidence="5">
    <location>
        <begin position="207"/>
        <end position="226"/>
    </location>
</feature>
<organism evidence="7 8">
    <name type="scientific">Pseudaquabacterium inlustre</name>
    <dbReference type="NCBI Taxonomy" id="2984192"/>
    <lineage>
        <taxon>Bacteria</taxon>
        <taxon>Pseudomonadati</taxon>
        <taxon>Pseudomonadota</taxon>
        <taxon>Betaproteobacteria</taxon>
        <taxon>Burkholderiales</taxon>
        <taxon>Sphaerotilaceae</taxon>
        <taxon>Pseudaquabacterium</taxon>
    </lineage>
</organism>
<sequence>MQAVVFMVLAALLFSMMGVAVKLASASYPAAEIVFYRGVVGALTMWAWGRWQGVGMRTRVPMLHVWRSASGVSALMLWFSAIAVLPLATAVTLNYMSSVWMAVFVIAMGLWRRSARLDAHLVLAVAAGFIGVVLILQPTVQGYPLWGGLAGLASGMLSATAYLQVSALGKAGEPEARVVFYFSLCGAAAGAVLTTLGAGWHGHTPRGLALLLAAGVLATAAQLLMTRAYAIGRQLTNATLQYLGIVFSFGWGVLLFDDPVHVSALAGMLMIVGAGIAAARLRGRRPS</sequence>
<dbReference type="PANTHER" id="PTHR22911">
    <property type="entry name" value="ACYL-MALONYL CONDENSING ENZYME-RELATED"/>
    <property type="match status" value="1"/>
</dbReference>
<dbReference type="Pfam" id="PF00892">
    <property type="entry name" value="EamA"/>
    <property type="match status" value="1"/>
</dbReference>
<comment type="subcellular location">
    <subcellularLocation>
        <location evidence="1">Membrane</location>
        <topology evidence="1">Multi-pass membrane protein</topology>
    </subcellularLocation>
</comment>
<dbReference type="EMBL" id="JBBUTH010000001">
    <property type="protein sequence ID" value="MEK8048804.1"/>
    <property type="molecule type" value="Genomic_DNA"/>
</dbReference>